<dbReference type="EMBL" id="CP000554">
    <property type="protein sequence ID" value="ABM78104.1"/>
    <property type="molecule type" value="Genomic_DNA"/>
</dbReference>
<dbReference type="AlphaFoldDB" id="A2C9E4"/>
<accession>A2C9E4</accession>
<gene>
    <name evidence="1" type="ordered locus">P9303_13571</name>
</gene>
<name>A2C9E4_PROM3</name>
<evidence type="ECO:0000313" key="2">
    <source>
        <dbReference type="Proteomes" id="UP000002274"/>
    </source>
</evidence>
<reference evidence="1 2" key="1">
    <citation type="journal article" date="2007" name="PLoS Genet.">
        <title>Patterns and implications of gene gain and loss in the evolution of Prochlorococcus.</title>
        <authorList>
            <person name="Kettler G.C."/>
            <person name="Martiny A.C."/>
            <person name="Huang K."/>
            <person name="Zucker J."/>
            <person name="Coleman M.L."/>
            <person name="Rodrigue S."/>
            <person name="Chen F."/>
            <person name="Lapidus A."/>
            <person name="Ferriera S."/>
            <person name="Johnson J."/>
            <person name="Steglich C."/>
            <person name="Church G.M."/>
            <person name="Richardson P."/>
            <person name="Chisholm S.W."/>
        </authorList>
    </citation>
    <scope>NUCLEOTIDE SEQUENCE [LARGE SCALE GENOMIC DNA]</scope>
    <source>
        <strain evidence="1 2">MIT 9303</strain>
    </source>
</reference>
<dbReference type="KEGG" id="pmf:P9303_13571"/>
<evidence type="ECO:0000313" key="1">
    <source>
        <dbReference type="EMBL" id="ABM78104.1"/>
    </source>
</evidence>
<dbReference type="Proteomes" id="UP000002274">
    <property type="component" value="Chromosome"/>
</dbReference>
<proteinExistence type="predicted"/>
<organism evidence="1 2">
    <name type="scientific">Prochlorococcus marinus (strain MIT 9303)</name>
    <dbReference type="NCBI Taxonomy" id="59922"/>
    <lineage>
        <taxon>Bacteria</taxon>
        <taxon>Bacillati</taxon>
        <taxon>Cyanobacteriota</taxon>
        <taxon>Cyanophyceae</taxon>
        <taxon>Synechococcales</taxon>
        <taxon>Prochlorococcaceae</taxon>
        <taxon>Prochlorococcus</taxon>
    </lineage>
</organism>
<dbReference type="HOGENOM" id="CLU_3046820_0_0_3"/>
<protein>
    <submittedName>
        <fullName evidence="1">Uncharacterized protein</fullName>
    </submittedName>
</protein>
<sequence length="54" mass="6121">MICTRSTGKGIGLVKTSRRKKKEHNITNYTSNEAFKIETTKQIKPQIRPANCTV</sequence>